<dbReference type="InterPro" id="IPR011993">
    <property type="entry name" value="PH-like_dom_sf"/>
</dbReference>
<feature type="compositionally biased region" description="Low complexity" evidence="1">
    <location>
        <begin position="880"/>
        <end position="889"/>
    </location>
</feature>
<dbReference type="PANTHER" id="PTHR45960">
    <property type="entry name" value="GRB2-ASSOCIATED-BINDING PROTEIN"/>
    <property type="match status" value="1"/>
</dbReference>
<dbReference type="GO" id="GO:0008061">
    <property type="term" value="F:chitin binding"/>
    <property type="evidence" value="ECO:0007669"/>
    <property type="project" value="InterPro"/>
</dbReference>
<dbReference type="GO" id="GO:0007165">
    <property type="term" value="P:signal transduction"/>
    <property type="evidence" value="ECO:0007669"/>
    <property type="project" value="TreeGrafter"/>
</dbReference>
<reference evidence="4" key="2">
    <citation type="submission" date="2020-06" db="EMBL/GenBank/DDBJ databases">
        <authorList>
            <person name="Sheffer M."/>
        </authorList>
    </citation>
    <scope>NUCLEOTIDE SEQUENCE</scope>
</reference>
<reference evidence="4" key="1">
    <citation type="journal article" date="2020" name="bioRxiv">
        <title>Chromosome-level reference genome of the European wasp spider Argiope bruennichi: a resource for studies on range expansion and evolutionary adaptation.</title>
        <authorList>
            <person name="Sheffer M.M."/>
            <person name="Hoppe A."/>
            <person name="Krehenwinkel H."/>
            <person name="Uhl G."/>
            <person name="Kuss A.W."/>
            <person name="Jensen L."/>
            <person name="Jensen C."/>
            <person name="Gillespie R.G."/>
            <person name="Hoff K.J."/>
            <person name="Prost S."/>
        </authorList>
    </citation>
    <scope>NUCLEOTIDE SEQUENCE</scope>
</reference>
<feature type="region of interest" description="Disordered" evidence="1">
    <location>
        <begin position="183"/>
        <end position="215"/>
    </location>
</feature>
<dbReference type="SUPFAM" id="SSF57625">
    <property type="entry name" value="Invertebrate chitin-binding proteins"/>
    <property type="match status" value="3"/>
</dbReference>
<feature type="compositionally biased region" description="Polar residues" evidence="1">
    <location>
        <begin position="914"/>
        <end position="934"/>
    </location>
</feature>
<keyword evidence="5" id="KW-1185">Reference proteome</keyword>
<sequence length="1112" mass="124800">MEGVVHDGWLVKSPPEKRIVKPKWRHRWFVLRHSGLLPGQFILEYFTDSTCKKLKGKIDLDQCEQIDAGLPVDSKVAGYQFMFDIRTPKRTYYLLAETEADMNKWVECICSVCGLKIHTEEDFLMPQDPSSTSTNPSTVVTSSNLTAVKSSSNPYIPISECYTGKPVLNGNFSSLDGLVQLNTSQSTNSSDGFGDVPKEPPPPPPKSDWTPMPNPISDEFYDHPKPLNHNTIDTNHVSEDADSDEMYKFPKHVKSNSLSSPNSDVFSTLPPKVNWKTYPDDAFLPISSTVPRRKASASSEVNVYDVVPSFHGSIKEIKQPQKKVQSLANHFESISLKTSPETQQQQQSRFQEAEYINQTSIVPPRPPKPSKLRERHRYENFELPHQIHKEDPNYDVPPPPKGAFSKGVKNEEAQENLQTAHVEGATAKEATMDDMYDFPQPQHVAKFRGEDNINAAVPPPPPQNTGTSERRRRHAYTNAPPGLFNSKDLIFNYEYRPSLISDDYLSADCARSLQSSSDAATPPSPSAIGAYANIPTSPTLVNSIKSEIPPAVNRELKPKRIMSNEDQGSFSFLTLQPPPVCRSRTKANKRSFRKPSGAHRNMDTMNCFIRRILFLVAVVCATASANLMMDYNWPVPNPNIDRFPHESSCHYYYLMLSEEDISLEKCPGGQLFDYVKHRCLPDREHIHCWSRHFGKIKHGHLIKHKKHFKCPYPWGKYPNLHDCTKYHLCLNGKSRVKKCAPFELFDKISRKCIASIDAVCADKTDVVEHGYECPKVWGSFTYSKDCSKYYECLQKKPSLRTCQKGFLFDNRLGKCAPKEHVYCGVRHNPYETVSDAPETTSASTSVQKSTTPGLDMTTIIATQKITSEKPVSQKVTSTLLETSSTSKTVTPEESSSTFKKVTSIPQETSSTFKEVTLTSQPTTSEISSPSTVPEDNTRKIKQESSTVTTKPTVEIKEKQQETSVVTKDVSGTNEFVETSSTTEKVEVKISSQITSTEGSDDLKKDVSTEEKDTEDVSTKLVNLAAQEHEKTDTVAKTDSKTGCLLEDSMCITEKDGTIAKCSSSKDLQPHPKDERRFLDCTGSQIQIHTCPPNLTFNPTEKRCRWQFIMGSK</sequence>
<feature type="region of interest" description="Disordered" evidence="1">
    <location>
        <begin position="991"/>
        <end position="1010"/>
    </location>
</feature>
<dbReference type="CDD" id="cd13324">
    <property type="entry name" value="PH_Gab-like"/>
    <property type="match status" value="1"/>
</dbReference>
<feature type="region of interest" description="Disordered" evidence="1">
    <location>
        <begin position="880"/>
        <end position="902"/>
    </location>
</feature>
<dbReference type="GO" id="GO:0005737">
    <property type="term" value="C:cytoplasm"/>
    <property type="evidence" value="ECO:0007669"/>
    <property type="project" value="TreeGrafter"/>
</dbReference>
<feature type="domain" description="Chitin-binding type-2" evidence="3">
    <location>
        <begin position="1058"/>
        <end position="1105"/>
    </location>
</feature>
<dbReference type="EMBL" id="JABXBU010001863">
    <property type="protein sequence ID" value="KAF8782120.1"/>
    <property type="molecule type" value="Genomic_DNA"/>
</dbReference>
<gene>
    <name evidence="4" type="ORF">HNY73_012447</name>
</gene>
<dbReference type="InterPro" id="IPR001849">
    <property type="entry name" value="PH_domain"/>
</dbReference>
<evidence type="ECO:0000259" key="3">
    <source>
        <dbReference type="PROSITE" id="PS50940"/>
    </source>
</evidence>
<dbReference type="GO" id="GO:0035591">
    <property type="term" value="F:signaling adaptor activity"/>
    <property type="evidence" value="ECO:0007669"/>
    <property type="project" value="TreeGrafter"/>
</dbReference>
<organism evidence="4 5">
    <name type="scientific">Argiope bruennichi</name>
    <name type="common">Wasp spider</name>
    <name type="synonym">Aranea bruennichi</name>
    <dbReference type="NCBI Taxonomy" id="94029"/>
    <lineage>
        <taxon>Eukaryota</taxon>
        <taxon>Metazoa</taxon>
        <taxon>Ecdysozoa</taxon>
        <taxon>Arthropoda</taxon>
        <taxon>Chelicerata</taxon>
        <taxon>Arachnida</taxon>
        <taxon>Araneae</taxon>
        <taxon>Araneomorphae</taxon>
        <taxon>Entelegynae</taxon>
        <taxon>Araneoidea</taxon>
        <taxon>Araneidae</taxon>
        <taxon>Argiope</taxon>
    </lineage>
</organism>
<name>A0A8T0EVH9_ARGBR</name>
<feature type="domain" description="PH" evidence="2">
    <location>
        <begin position="3"/>
        <end position="114"/>
    </location>
</feature>
<feature type="region of interest" description="Disordered" evidence="1">
    <location>
        <begin position="452"/>
        <end position="472"/>
    </location>
</feature>
<feature type="domain" description="Chitin-binding type-2" evidence="3">
    <location>
        <begin position="707"/>
        <end position="762"/>
    </location>
</feature>
<evidence type="ECO:0000313" key="5">
    <source>
        <dbReference type="Proteomes" id="UP000807504"/>
    </source>
</evidence>
<dbReference type="SUPFAM" id="SSF50729">
    <property type="entry name" value="PH domain-like"/>
    <property type="match status" value="1"/>
</dbReference>
<evidence type="ECO:0000313" key="4">
    <source>
        <dbReference type="EMBL" id="KAF8782120.1"/>
    </source>
</evidence>
<comment type="caution">
    <text evidence="4">The sequence shown here is derived from an EMBL/GenBank/DDBJ whole genome shotgun (WGS) entry which is preliminary data.</text>
</comment>
<accession>A0A8T0EVH9</accession>
<feature type="compositionally biased region" description="Basic and acidic residues" evidence="1">
    <location>
        <begin position="1000"/>
        <end position="1010"/>
    </location>
</feature>
<evidence type="ECO:0000256" key="1">
    <source>
        <dbReference type="SAM" id="MobiDB-lite"/>
    </source>
</evidence>
<feature type="domain" description="Chitin-binding type-2" evidence="3">
    <location>
        <begin position="617"/>
        <end position="690"/>
    </location>
</feature>
<proteinExistence type="predicted"/>
<dbReference type="Pfam" id="PF00169">
    <property type="entry name" value="PH"/>
    <property type="match status" value="1"/>
</dbReference>
<dbReference type="GO" id="GO:0005576">
    <property type="term" value="C:extracellular region"/>
    <property type="evidence" value="ECO:0007669"/>
    <property type="project" value="InterPro"/>
</dbReference>
<dbReference type="InterPro" id="IPR002557">
    <property type="entry name" value="Chitin-bd_dom"/>
</dbReference>
<dbReference type="Gene3D" id="2.30.29.30">
    <property type="entry name" value="Pleckstrin-homology domain (PH domain)/Phosphotyrosine-binding domain (PTB)"/>
    <property type="match status" value="1"/>
</dbReference>
<evidence type="ECO:0000259" key="2">
    <source>
        <dbReference type="PROSITE" id="PS50003"/>
    </source>
</evidence>
<dbReference type="InterPro" id="IPR046355">
    <property type="entry name" value="Gab1-4-like"/>
</dbReference>
<dbReference type="SMART" id="SM00233">
    <property type="entry name" value="PH"/>
    <property type="match status" value="1"/>
</dbReference>
<dbReference type="InterPro" id="IPR036508">
    <property type="entry name" value="Chitin-bd_dom_sf"/>
</dbReference>
<dbReference type="PANTHER" id="PTHR45960:SF2">
    <property type="entry name" value="PROTEIN DAUGHTER OF SEVENLESS"/>
    <property type="match status" value="1"/>
</dbReference>
<dbReference type="PROSITE" id="PS50003">
    <property type="entry name" value="PH_DOMAIN"/>
    <property type="match status" value="1"/>
</dbReference>
<dbReference type="SMART" id="SM00494">
    <property type="entry name" value="ChtBD2"/>
    <property type="match status" value="4"/>
</dbReference>
<dbReference type="Gene3D" id="2.170.140.10">
    <property type="entry name" value="Chitin binding domain"/>
    <property type="match status" value="3"/>
</dbReference>
<dbReference type="Pfam" id="PF01607">
    <property type="entry name" value="CBM_14"/>
    <property type="match status" value="3"/>
</dbReference>
<feature type="domain" description="Chitin-binding type-2" evidence="3">
    <location>
        <begin position="770"/>
        <end position="825"/>
    </location>
</feature>
<feature type="compositionally biased region" description="Polar residues" evidence="1">
    <location>
        <begin position="891"/>
        <end position="902"/>
    </location>
</feature>
<dbReference type="Proteomes" id="UP000807504">
    <property type="component" value="Unassembled WGS sequence"/>
</dbReference>
<dbReference type="AlphaFoldDB" id="A0A8T0EVH9"/>
<protein>
    <submittedName>
        <fullName evidence="4">Protein daughter of sevenless like protein</fullName>
    </submittedName>
</protein>
<dbReference type="PROSITE" id="PS50940">
    <property type="entry name" value="CHIT_BIND_II"/>
    <property type="match status" value="4"/>
</dbReference>
<feature type="region of interest" description="Disordered" evidence="1">
    <location>
        <begin position="914"/>
        <end position="950"/>
    </location>
</feature>